<reference evidence="4" key="1">
    <citation type="journal article" date="2012" name="PLoS ONE">
        <title>Gene sets for utilization of primary and secondary nutrition supplies in the distal gut of endangered iberian lynx.</title>
        <authorList>
            <person name="Alcaide M."/>
            <person name="Messina E."/>
            <person name="Richter M."/>
            <person name="Bargiela R."/>
            <person name="Peplies J."/>
            <person name="Huws S.A."/>
            <person name="Newbold C.J."/>
            <person name="Golyshin P.N."/>
            <person name="Simon M.A."/>
            <person name="Lopez G."/>
            <person name="Yakimov M.M."/>
            <person name="Ferrer M."/>
        </authorList>
    </citation>
    <scope>NUCLEOTIDE SEQUENCE</scope>
</reference>
<gene>
    <name evidence="4" type="ORF">EVA_18919</name>
</gene>
<proteinExistence type="inferred from homology"/>
<evidence type="ECO:0000256" key="1">
    <source>
        <dbReference type="ARBA" id="ARBA00006285"/>
    </source>
</evidence>
<evidence type="ECO:0000313" key="4">
    <source>
        <dbReference type="EMBL" id="EJW92979.1"/>
    </source>
</evidence>
<dbReference type="EMBL" id="AMCI01007228">
    <property type="protein sequence ID" value="EJW92979.1"/>
    <property type="molecule type" value="Genomic_DNA"/>
</dbReference>
<dbReference type="GO" id="GO:0004563">
    <property type="term" value="F:beta-N-acetylhexosaminidase activity"/>
    <property type="evidence" value="ECO:0007669"/>
    <property type="project" value="UniProtKB-ARBA"/>
</dbReference>
<comment type="caution">
    <text evidence="4">The sequence shown here is derived from an EMBL/GenBank/DDBJ whole genome shotgun (WGS) entry which is preliminary data.</text>
</comment>
<dbReference type="Gene3D" id="3.20.20.80">
    <property type="entry name" value="Glycosidases"/>
    <property type="match status" value="1"/>
</dbReference>
<dbReference type="GO" id="GO:0005975">
    <property type="term" value="P:carbohydrate metabolic process"/>
    <property type="evidence" value="ECO:0007669"/>
    <property type="project" value="InterPro"/>
</dbReference>
<keyword evidence="4" id="KW-0326">Glycosidase</keyword>
<accession>J9G051</accession>
<dbReference type="InterPro" id="IPR017853">
    <property type="entry name" value="GH"/>
</dbReference>
<name>J9G051_9ZZZZ</name>
<dbReference type="Pfam" id="PF00728">
    <property type="entry name" value="Glyco_hydro_20"/>
    <property type="match status" value="1"/>
</dbReference>
<comment type="similarity">
    <text evidence="1">Belongs to the glycosyl hydrolase 20 family.</text>
</comment>
<protein>
    <submittedName>
        <fullName evidence="4">Protein containing Glycoside hydrolase, family 20, catalytic core domain protein</fullName>
        <ecNumber evidence="4">3.2.1.-</ecNumber>
    </submittedName>
</protein>
<dbReference type="AlphaFoldDB" id="J9G051"/>
<feature type="non-terminal residue" evidence="4">
    <location>
        <position position="29"/>
    </location>
</feature>
<evidence type="ECO:0000259" key="3">
    <source>
        <dbReference type="Pfam" id="PF00728"/>
    </source>
</evidence>
<dbReference type="InterPro" id="IPR015883">
    <property type="entry name" value="Glyco_hydro_20_cat"/>
</dbReference>
<feature type="domain" description="Glycoside hydrolase family 20 catalytic" evidence="3">
    <location>
        <begin position="1"/>
        <end position="29"/>
    </location>
</feature>
<keyword evidence="2 4" id="KW-0378">Hydrolase</keyword>
<organism evidence="4">
    <name type="scientific">gut metagenome</name>
    <dbReference type="NCBI Taxonomy" id="749906"/>
    <lineage>
        <taxon>unclassified sequences</taxon>
        <taxon>metagenomes</taxon>
        <taxon>organismal metagenomes</taxon>
    </lineage>
</organism>
<evidence type="ECO:0000256" key="2">
    <source>
        <dbReference type="ARBA" id="ARBA00022801"/>
    </source>
</evidence>
<sequence length="29" mass="3688">MLDTSRHYYTVKELKRVLDVMSYYKMNRF</sequence>
<dbReference type="SUPFAM" id="SSF51445">
    <property type="entry name" value="(Trans)glycosidases"/>
    <property type="match status" value="1"/>
</dbReference>
<dbReference type="EC" id="3.2.1.-" evidence="4"/>